<gene>
    <name evidence="1" type="ORF">CLV88_102438</name>
</gene>
<name>A0A2P8FHY4_9RHOB</name>
<proteinExistence type="predicted"/>
<dbReference type="Pfam" id="PF04390">
    <property type="entry name" value="LptE"/>
    <property type="match status" value="1"/>
</dbReference>
<keyword evidence="2" id="KW-1185">Reference proteome</keyword>
<evidence type="ECO:0000313" key="2">
    <source>
        <dbReference type="Proteomes" id="UP000240418"/>
    </source>
</evidence>
<sequence>MSSFNRRSLLLLTAASGLTLSGCGFEPVYGTDGAATALQDNVAIDEPNDNATYLLVRELEDRLGRGRGGEDFGLSLKIITDQKSVGRTVAQVTTRFDITGEATYSLRNLDSKEVVTTGKVNSFTSYSTTGSTVAELAAETDAFERLMVILADLIVADLQAYSTTNPL</sequence>
<dbReference type="GO" id="GO:0043165">
    <property type="term" value="P:Gram-negative-bacterium-type cell outer membrane assembly"/>
    <property type="evidence" value="ECO:0007669"/>
    <property type="project" value="InterPro"/>
</dbReference>
<dbReference type="PROSITE" id="PS51318">
    <property type="entry name" value="TAT"/>
    <property type="match status" value="1"/>
</dbReference>
<dbReference type="AlphaFoldDB" id="A0A2P8FHY4"/>
<evidence type="ECO:0000313" key="1">
    <source>
        <dbReference type="EMBL" id="PSL21318.1"/>
    </source>
</evidence>
<protein>
    <submittedName>
        <fullName evidence="1">LPS-assembly lipoprotein</fullName>
    </submittedName>
</protein>
<dbReference type="GO" id="GO:0019867">
    <property type="term" value="C:outer membrane"/>
    <property type="evidence" value="ECO:0007669"/>
    <property type="project" value="InterPro"/>
</dbReference>
<dbReference type="OrthoDB" id="7629596at2"/>
<accession>A0A2P8FHY4</accession>
<dbReference type="EMBL" id="PYGJ01000002">
    <property type="protein sequence ID" value="PSL21318.1"/>
    <property type="molecule type" value="Genomic_DNA"/>
</dbReference>
<keyword evidence="1" id="KW-0449">Lipoprotein</keyword>
<comment type="caution">
    <text evidence="1">The sequence shown here is derived from an EMBL/GenBank/DDBJ whole genome shotgun (WGS) entry which is preliminary data.</text>
</comment>
<organism evidence="1 2">
    <name type="scientific">Shimia abyssi</name>
    <dbReference type="NCBI Taxonomy" id="1662395"/>
    <lineage>
        <taxon>Bacteria</taxon>
        <taxon>Pseudomonadati</taxon>
        <taxon>Pseudomonadota</taxon>
        <taxon>Alphaproteobacteria</taxon>
        <taxon>Rhodobacterales</taxon>
        <taxon>Roseobacteraceae</taxon>
    </lineage>
</organism>
<reference evidence="1 2" key="1">
    <citation type="submission" date="2018-03" db="EMBL/GenBank/DDBJ databases">
        <title>Genomic Encyclopedia of Archaeal and Bacterial Type Strains, Phase II (KMG-II): from individual species to whole genera.</title>
        <authorList>
            <person name="Goeker M."/>
        </authorList>
    </citation>
    <scope>NUCLEOTIDE SEQUENCE [LARGE SCALE GENOMIC DNA]</scope>
    <source>
        <strain evidence="1 2">DSM 100673</strain>
    </source>
</reference>
<dbReference type="Proteomes" id="UP000240418">
    <property type="component" value="Unassembled WGS sequence"/>
</dbReference>
<dbReference type="RefSeq" id="WP_106607499.1">
    <property type="nucleotide sequence ID" value="NZ_PYGJ01000002.1"/>
</dbReference>
<dbReference type="Gene3D" id="3.30.160.150">
    <property type="entry name" value="Lipoprotein like domain"/>
    <property type="match status" value="1"/>
</dbReference>
<dbReference type="InterPro" id="IPR007485">
    <property type="entry name" value="LPS_assembly_LptE"/>
</dbReference>
<dbReference type="PROSITE" id="PS51257">
    <property type="entry name" value="PROKAR_LIPOPROTEIN"/>
    <property type="match status" value="1"/>
</dbReference>
<dbReference type="InterPro" id="IPR006311">
    <property type="entry name" value="TAT_signal"/>
</dbReference>